<dbReference type="RefSeq" id="WP_245885075.1">
    <property type="nucleotide sequence ID" value="NZ_PVEP01000005.1"/>
</dbReference>
<dbReference type="Gene3D" id="3.40.50.300">
    <property type="entry name" value="P-loop containing nucleotide triphosphate hydrolases"/>
    <property type="match status" value="1"/>
</dbReference>
<accession>A0A2S8S6A9</accession>
<sequence length="204" mass="21684">MKGRTVPDPMIAMPRPAITAYPLLPGRVHEVSGPGAVAFVLRAARQAGADLLWVREDWQADMLHPLGFAGFDPARLVMAMTGDQKDTLAVAEEALRDGAVAMVALEITAPLSLTAGRRLQLAARAGGTTGLCLIPEGMGSNAAETRWHCAPVFDPGDSTLQCWRLIKNKSGTLGSWHVRWDAETGRVAVVPPAGDRPGAEDMPD</sequence>
<dbReference type="Proteomes" id="UP000238338">
    <property type="component" value="Unassembled WGS sequence"/>
</dbReference>
<reference evidence="1 2" key="1">
    <citation type="submission" date="2018-02" db="EMBL/GenBank/DDBJ databases">
        <title>Genomic Encyclopedia of Archaeal and Bacterial Type Strains, Phase II (KMG-II): from individual species to whole genera.</title>
        <authorList>
            <person name="Goeker M."/>
        </authorList>
    </citation>
    <scope>NUCLEOTIDE SEQUENCE [LARGE SCALE GENOMIC DNA]</scope>
    <source>
        <strain evidence="1 2">DSM 18921</strain>
    </source>
</reference>
<evidence type="ECO:0000313" key="1">
    <source>
        <dbReference type="EMBL" id="PQV56313.1"/>
    </source>
</evidence>
<protein>
    <submittedName>
        <fullName evidence="1">Protein ImuA</fullName>
    </submittedName>
</protein>
<dbReference type="AlphaFoldDB" id="A0A2S8S6A9"/>
<comment type="caution">
    <text evidence="1">The sequence shown here is derived from an EMBL/GenBank/DDBJ whole genome shotgun (WGS) entry which is preliminary data.</text>
</comment>
<organism evidence="1 2">
    <name type="scientific">Albidovulum denitrificans</name>
    <dbReference type="NCBI Taxonomy" id="404881"/>
    <lineage>
        <taxon>Bacteria</taxon>
        <taxon>Pseudomonadati</taxon>
        <taxon>Pseudomonadota</taxon>
        <taxon>Alphaproteobacteria</taxon>
        <taxon>Rhodobacterales</taxon>
        <taxon>Paracoccaceae</taxon>
        <taxon>Albidovulum</taxon>
    </lineage>
</organism>
<keyword evidence="2" id="KW-1185">Reference proteome</keyword>
<dbReference type="EMBL" id="PVEP01000005">
    <property type="protein sequence ID" value="PQV56313.1"/>
    <property type="molecule type" value="Genomic_DNA"/>
</dbReference>
<proteinExistence type="predicted"/>
<name>A0A2S8S6A9_9RHOB</name>
<dbReference type="SUPFAM" id="SSF52540">
    <property type="entry name" value="P-loop containing nucleoside triphosphate hydrolases"/>
    <property type="match status" value="1"/>
</dbReference>
<dbReference type="InterPro" id="IPR027417">
    <property type="entry name" value="P-loop_NTPase"/>
</dbReference>
<evidence type="ECO:0000313" key="2">
    <source>
        <dbReference type="Proteomes" id="UP000238338"/>
    </source>
</evidence>
<gene>
    <name evidence="1" type="ORF">LX70_02579</name>
</gene>